<dbReference type="EMBL" id="CAJNOQ010000168">
    <property type="protein sequence ID" value="CAF0766951.1"/>
    <property type="molecule type" value="Genomic_DNA"/>
</dbReference>
<keyword evidence="1" id="KW-0472">Membrane</keyword>
<accession>A0A813QG53</accession>
<feature type="chain" id="PRO_5036222686" evidence="2">
    <location>
        <begin position="19"/>
        <end position="414"/>
    </location>
</feature>
<comment type="caution">
    <text evidence="3">The sequence shown here is derived from an EMBL/GenBank/DDBJ whole genome shotgun (WGS) entry which is preliminary data.</text>
</comment>
<protein>
    <submittedName>
        <fullName evidence="3">Uncharacterized protein</fullName>
    </submittedName>
</protein>
<dbReference type="EMBL" id="CAJOBC010000168">
    <property type="protein sequence ID" value="CAF3548526.1"/>
    <property type="molecule type" value="Genomic_DNA"/>
</dbReference>
<dbReference type="Proteomes" id="UP000663829">
    <property type="component" value="Unassembled WGS sequence"/>
</dbReference>
<feature type="signal peptide" evidence="2">
    <location>
        <begin position="1"/>
        <end position="18"/>
    </location>
</feature>
<gene>
    <name evidence="3" type="ORF">GPM918_LOCUS1706</name>
    <name evidence="4" type="ORF">SRO942_LOCUS1706</name>
</gene>
<evidence type="ECO:0000256" key="2">
    <source>
        <dbReference type="SAM" id="SignalP"/>
    </source>
</evidence>
<keyword evidence="1" id="KW-0812">Transmembrane</keyword>
<sequence length="414" mass="48644">MLLLFIFVLLVNWIYSNTNPNIDSYYSKHNIPIKRYNVNDTTPEKSFLQSQLNQSAFYLLRSFPTISTFSNRPYHVKPCEDPLLTLPFLQGTTLESMTHSECKYTDSEDLLQCKLGIYSKLNVEKYSSNAKVMVLWIQEYKQNMTFNRVLDLCFLNELKELKEFALCFYKPPIAQSFSQKDRYILDIPALATVLPKIKTLLISDVSIWQSIEIRQFEYLENLIISSRGAMTYQHSPYCADCENFHPQAFTSFHYLKHMSKLKYYLYQSLASVDNCQLDLLRLLYNRDFQRLKGFPQTIETLVIYEYNFKPTDPLCSVGNQCKSRFCPLLSRCEELPTYTCFCLTDLKKDTYEKCAEFETPKPIYSQRCKQQSTWFKEVKYFLWKPVICVVVYVGASLLVLIGTTIWVYFVSSNR</sequence>
<evidence type="ECO:0000313" key="4">
    <source>
        <dbReference type="EMBL" id="CAF3548526.1"/>
    </source>
</evidence>
<keyword evidence="5" id="KW-1185">Reference proteome</keyword>
<name>A0A813QG53_9BILA</name>
<dbReference type="AlphaFoldDB" id="A0A813QG53"/>
<reference evidence="3" key="1">
    <citation type="submission" date="2021-02" db="EMBL/GenBank/DDBJ databases">
        <authorList>
            <person name="Nowell W R."/>
        </authorList>
    </citation>
    <scope>NUCLEOTIDE SEQUENCE</scope>
</reference>
<organism evidence="3 5">
    <name type="scientific">Didymodactylos carnosus</name>
    <dbReference type="NCBI Taxonomy" id="1234261"/>
    <lineage>
        <taxon>Eukaryota</taxon>
        <taxon>Metazoa</taxon>
        <taxon>Spiralia</taxon>
        <taxon>Gnathifera</taxon>
        <taxon>Rotifera</taxon>
        <taxon>Eurotatoria</taxon>
        <taxon>Bdelloidea</taxon>
        <taxon>Philodinida</taxon>
        <taxon>Philodinidae</taxon>
        <taxon>Didymodactylos</taxon>
    </lineage>
</organism>
<dbReference type="Proteomes" id="UP000681722">
    <property type="component" value="Unassembled WGS sequence"/>
</dbReference>
<keyword evidence="1" id="KW-1133">Transmembrane helix</keyword>
<proteinExistence type="predicted"/>
<evidence type="ECO:0000313" key="3">
    <source>
        <dbReference type="EMBL" id="CAF0766951.1"/>
    </source>
</evidence>
<evidence type="ECO:0000313" key="5">
    <source>
        <dbReference type="Proteomes" id="UP000663829"/>
    </source>
</evidence>
<feature type="transmembrane region" description="Helical" evidence="1">
    <location>
        <begin position="389"/>
        <end position="410"/>
    </location>
</feature>
<keyword evidence="2" id="KW-0732">Signal</keyword>
<evidence type="ECO:0000256" key="1">
    <source>
        <dbReference type="SAM" id="Phobius"/>
    </source>
</evidence>